<name>A0ABT1XFG4_9BURK</name>
<evidence type="ECO:0000313" key="2">
    <source>
        <dbReference type="Proteomes" id="UP001165267"/>
    </source>
</evidence>
<reference evidence="1" key="1">
    <citation type="submission" date="2022-07" db="EMBL/GenBank/DDBJ databases">
        <authorList>
            <person name="Xamxidin M."/>
        </authorList>
    </citation>
    <scope>NUCLEOTIDE SEQUENCE</scope>
    <source>
        <strain evidence="1">YS8-69</strain>
    </source>
</reference>
<evidence type="ECO:0008006" key="3">
    <source>
        <dbReference type="Google" id="ProtNLM"/>
    </source>
</evidence>
<comment type="caution">
    <text evidence="1">The sequence shown here is derived from an EMBL/GenBank/DDBJ whole genome shotgun (WGS) entry which is preliminary data.</text>
</comment>
<sequence>MRMLVVGNDAEIQDKWCAAVQPHWPGGIIERVENNEQALERLTSPYFFPLMVCRADRQTILAARENGVQRFVILPCDATQVIDEINNHFSGVSNVKGREAQVQLQVMHHTLNSLCHGPVTHRQLQWLKQRCTGEHMALACAAIDQIVRYMDQPSHKMTEIKNALLDLSKQVQCGVDGALAPQYA</sequence>
<dbReference type="RefSeq" id="WP_257510292.1">
    <property type="nucleotide sequence ID" value="NZ_JANKHG010000001.1"/>
</dbReference>
<keyword evidence="2" id="KW-1185">Reference proteome</keyword>
<protein>
    <recommendedName>
        <fullName evidence="3">ANTAR domain-containing protein</fullName>
    </recommendedName>
</protein>
<accession>A0ABT1XFG4</accession>
<dbReference type="Proteomes" id="UP001165267">
    <property type="component" value="Unassembled WGS sequence"/>
</dbReference>
<evidence type="ECO:0000313" key="1">
    <source>
        <dbReference type="EMBL" id="MCR2745037.1"/>
    </source>
</evidence>
<gene>
    <name evidence="1" type="ORF">NSP04_00055</name>
</gene>
<organism evidence="1 2">
    <name type="scientific">Limnobacter parvus</name>
    <dbReference type="NCBI Taxonomy" id="2939690"/>
    <lineage>
        <taxon>Bacteria</taxon>
        <taxon>Pseudomonadati</taxon>
        <taxon>Pseudomonadota</taxon>
        <taxon>Betaproteobacteria</taxon>
        <taxon>Burkholderiales</taxon>
        <taxon>Burkholderiaceae</taxon>
        <taxon>Limnobacter</taxon>
    </lineage>
</organism>
<dbReference type="EMBL" id="JANKHG010000001">
    <property type="protein sequence ID" value="MCR2745037.1"/>
    <property type="molecule type" value="Genomic_DNA"/>
</dbReference>
<proteinExistence type="predicted"/>